<proteinExistence type="inferred from homology"/>
<evidence type="ECO:0000256" key="8">
    <source>
        <dbReference type="ARBA" id="ARBA00023180"/>
    </source>
</evidence>
<dbReference type="GO" id="GO:0008146">
    <property type="term" value="F:sulfotransferase activity"/>
    <property type="evidence" value="ECO:0007669"/>
    <property type="project" value="InterPro"/>
</dbReference>
<keyword evidence="3 9" id="KW-0808">Transferase</keyword>
<keyword evidence="4" id="KW-0812">Transmembrane</keyword>
<dbReference type="GO" id="GO:0016051">
    <property type="term" value="P:carbohydrate biosynthetic process"/>
    <property type="evidence" value="ECO:0007669"/>
    <property type="project" value="InterPro"/>
</dbReference>
<evidence type="ECO:0000256" key="2">
    <source>
        <dbReference type="ARBA" id="ARBA00006339"/>
    </source>
</evidence>
<comment type="caution">
    <text evidence="11">The sequence shown here is derived from an EMBL/GenBank/DDBJ whole genome shotgun (WGS) entry which is preliminary data.</text>
</comment>
<evidence type="ECO:0000256" key="7">
    <source>
        <dbReference type="ARBA" id="ARBA00023136"/>
    </source>
</evidence>
<evidence type="ECO:0000256" key="9">
    <source>
        <dbReference type="RuleBase" id="RU364020"/>
    </source>
</evidence>
<evidence type="ECO:0000256" key="1">
    <source>
        <dbReference type="ARBA" id="ARBA00004323"/>
    </source>
</evidence>
<evidence type="ECO:0000256" key="5">
    <source>
        <dbReference type="ARBA" id="ARBA00022989"/>
    </source>
</evidence>
<sequence>MIRSVRLPRVFAIGTLFLLSFILLSVHYNSQHTLTSSHKPLWNYFFANFSQICPQSDHEGDWEGENAFDSDEVTEGGRNEKGSAGVKARKQAKNLLPPGVTLEVFNKFLRQQSDGEVEDLKRRVMSTCDQYHDLMITPNNPTYRRIYQHVLYHPHRSLVYCPVWKAMSTSWDAYFLQMFPDDDDDDDEEEYNDEKRKELNNHNAMNGKVKRAARAKFRLPPNNERARSVLKGARCTVIIVRHPLQRLISTYRDKMVARNSTVMDYLYLRTIIKHRYRLNPGDVTAKPSFSEFVDFVLDDWSSSDPRPGTWREWSRDWHPAYFLCAPCHLNYTHILRYEQYNEDLQSFRRDCGLEDVRLEGIHHHQLGNTSSGQLEQQLYGQLRRGQVRRLAQFYFIDLLMFGYNVTKYMNFARPDYQQSSRVG</sequence>
<dbReference type="InterPro" id="IPR005331">
    <property type="entry name" value="Sulfotransferase"/>
</dbReference>
<dbReference type="Pfam" id="PF03567">
    <property type="entry name" value="Sulfotransfer_2"/>
    <property type="match status" value="1"/>
</dbReference>
<dbReference type="EC" id="2.8.2.-" evidence="9"/>
<name>A0AAE1QGL3_9EUCA</name>
<dbReference type="AlphaFoldDB" id="A0AAE1QGL3"/>
<protein>
    <recommendedName>
        <fullName evidence="9">Carbohydrate sulfotransferase</fullName>
        <ecNumber evidence="9">2.8.2.-</ecNumber>
    </recommendedName>
</protein>
<comment type="subcellular location">
    <subcellularLocation>
        <location evidence="1 9">Golgi apparatus membrane</location>
        <topology evidence="1 9">Single-pass type II membrane protein</topology>
    </subcellularLocation>
</comment>
<dbReference type="PANTHER" id="PTHR12137">
    <property type="entry name" value="CARBOHYDRATE SULFOTRANSFERASE"/>
    <property type="match status" value="1"/>
</dbReference>
<dbReference type="PANTHER" id="PTHR12137:SF54">
    <property type="entry name" value="CARBOHYDRATE SULFOTRANSFERASE"/>
    <property type="match status" value="1"/>
</dbReference>
<keyword evidence="5" id="KW-1133">Transmembrane helix</keyword>
<dbReference type="InterPro" id="IPR018011">
    <property type="entry name" value="Carb_sulfotrans_8-10"/>
</dbReference>
<feature type="compositionally biased region" description="Acidic residues" evidence="10">
    <location>
        <begin position="62"/>
        <end position="74"/>
    </location>
</feature>
<evidence type="ECO:0000256" key="3">
    <source>
        <dbReference type="ARBA" id="ARBA00022679"/>
    </source>
</evidence>
<evidence type="ECO:0000256" key="4">
    <source>
        <dbReference type="ARBA" id="ARBA00022692"/>
    </source>
</evidence>
<keyword evidence="7" id="KW-0472">Membrane</keyword>
<feature type="region of interest" description="Disordered" evidence="10">
    <location>
        <begin position="58"/>
        <end position="87"/>
    </location>
</feature>
<evidence type="ECO:0000313" key="12">
    <source>
        <dbReference type="Proteomes" id="UP001292094"/>
    </source>
</evidence>
<keyword evidence="12" id="KW-1185">Reference proteome</keyword>
<keyword evidence="9" id="KW-0119">Carbohydrate metabolism</keyword>
<comment type="similarity">
    <text evidence="2 9">Belongs to the sulfotransferase 2 family.</text>
</comment>
<accession>A0AAE1QGL3</accession>
<keyword evidence="8 9" id="KW-0325">Glycoprotein</keyword>
<organism evidence="11 12">
    <name type="scientific">Petrolisthes manimaculis</name>
    <dbReference type="NCBI Taxonomy" id="1843537"/>
    <lineage>
        <taxon>Eukaryota</taxon>
        <taxon>Metazoa</taxon>
        <taxon>Ecdysozoa</taxon>
        <taxon>Arthropoda</taxon>
        <taxon>Crustacea</taxon>
        <taxon>Multicrustacea</taxon>
        <taxon>Malacostraca</taxon>
        <taxon>Eumalacostraca</taxon>
        <taxon>Eucarida</taxon>
        <taxon>Decapoda</taxon>
        <taxon>Pleocyemata</taxon>
        <taxon>Anomura</taxon>
        <taxon>Galatheoidea</taxon>
        <taxon>Porcellanidae</taxon>
        <taxon>Petrolisthes</taxon>
    </lineage>
</organism>
<dbReference type="Proteomes" id="UP001292094">
    <property type="component" value="Unassembled WGS sequence"/>
</dbReference>
<keyword evidence="9" id="KW-0735">Signal-anchor</keyword>
<evidence type="ECO:0000256" key="6">
    <source>
        <dbReference type="ARBA" id="ARBA00023034"/>
    </source>
</evidence>
<evidence type="ECO:0000313" key="11">
    <source>
        <dbReference type="EMBL" id="KAK4326036.1"/>
    </source>
</evidence>
<reference evidence="11" key="1">
    <citation type="submission" date="2023-11" db="EMBL/GenBank/DDBJ databases">
        <title>Genome assemblies of two species of porcelain crab, Petrolisthes cinctipes and Petrolisthes manimaculis (Anomura: Porcellanidae).</title>
        <authorList>
            <person name="Angst P."/>
        </authorList>
    </citation>
    <scope>NUCLEOTIDE SEQUENCE</scope>
    <source>
        <strain evidence="11">PB745_02</strain>
        <tissue evidence="11">Gill</tissue>
    </source>
</reference>
<evidence type="ECO:0000256" key="10">
    <source>
        <dbReference type="SAM" id="MobiDB-lite"/>
    </source>
</evidence>
<gene>
    <name evidence="11" type="ORF">Pmani_003413</name>
</gene>
<dbReference type="EMBL" id="JAWZYT010000252">
    <property type="protein sequence ID" value="KAK4326036.1"/>
    <property type="molecule type" value="Genomic_DNA"/>
</dbReference>
<keyword evidence="6 9" id="KW-0333">Golgi apparatus</keyword>
<dbReference type="GO" id="GO:0000139">
    <property type="term" value="C:Golgi membrane"/>
    <property type="evidence" value="ECO:0007669"/>
    <property type="project" value="UniProtKB-SubCell"/>
</dbReference>